<dbReference type="Proteomes" id="UP000245712">
    <property type="component" value="Unassembled WGS sequence"/>
</dbReference>
<reference evidence="1 2" key="1">
    <citation type="submission" date="2018-05" db="EMBL/GenBank/DDBJ databases">
        <title>Genomic Encyclopedia of Type Strains, Phase IV (KMG-V): Genome sequencing to study the core and pangenomes of soil and plant-associated prokaryotes.</title>
        <authorList>
            <person name="Whitman W."/>
        </authorList>
    </citation>
    <scope>NUCLEOTIDE SEQUENCE [LARGE SCALE GENOMIC DNA]</scope>
    <source>
        <strain evidence="1 2">SCZa-39</strain>
    </source>
</reference>
<accession>A0ABX5KA15</accession>
<gene>
    <name evidence="1" type="ORF">C7402_12717</name>
</gene>
<protein>
    <submittedName>
        <fullName evidence="1">Uncharacterized protein</fullName>
    </submittedName>
</protein>
<keyword evidence="2" id="KW-1185">Reference proteome</keyword>
<evidence type="ECO:0000313" key="1">
    <source>
        <dbReference type="EMBL" id="PVX71756.1"/>
    </source>
</evidence>
<evidence type="ECO:0000313" key="2">
    <source>
        <dbReference type="Proteomes" id="UP000245712"/>
    </source>
</evidence>
<comment type="caution">
    <text evidence="1">The sequence shown here is derived from an EMBL/GenBank/DDBJ whole genome shotgun (WGS) entry which is preliminary data.</text>
</comment>
<proteinExistence type="predicted"/>
<name>A0ABX5KA15_9BURK</name>
<sequence>MKPGRTARLIMQNGPHIIASRFCFAACFV</sequence>
<organism evidence="1 2">
    <name type="scientific">Paraburkholderia unamae</name>
    <dbReference type="NCBI Taxonomy" id="219649"/>
    <lineage>
        <taxon>Bacteria</taxon>
        <taxon>Pseudomonadati</taxon>
        <taxon>Pseudomonadota</taxon>
        <taxon>Betaproteobacteria</taxon>
        <taxon>Burkholderiales</taxon>
        <taxon>Burkholderiaceae</taxon>
        <taxon>Paraburkholderia</taxon>
    </lineage>
</organism>
<dbReference type="EMBL" id="QEOB01000027">
    <property type="protein sequence ID" value="PVX71756.1"/>
    <property type="molecule type" value="Genomic_DNA"/>
</dbReference>